<accession>A0A3M6T8T2</accession>
<proteinExistence type="predicted"/>
<keyword evidence="2" id="KW-1185">Reference proteome</keyword>
<dbReference type="PANTHER" id="PTHR47526:SF3">
    <property type="entry name" value="PHD-TYPE DOMAIN-CONTAINING PROTEIN"/>
    <property type="match status" value="1"/>
</dbReference>
<organism evidence="1 2">
    <name type="scientific">Pocillopora damicornis</name>
    <name type="common">Cauliflower coral</name>
    <name type="synonym">Millepora damicornis</name>
    <dbReference type="NCBI Taxonomy" id="46731"/>
    <lineage>
        <taxon>Eukaryota</taxon>
        <taxon>Metazoa</taxon>
        <taxon>Cnidaria</taxon>
        <taxon>Anthozoa</taxon>
        <taxon>Hexacorallia</taxon>
        <taxon>Scleractinia</taxon>
        <taxon>Astrocoeniina</taxon>
        <taxon>Pocilloporidae</taxon>
        <taxon>Pocillopora</taxon>
    </lineage>
</organism>
<evidence type="ECO:0000313" key="2">
    <source>
        <dbReference type="Proteomes" id="UP000275408"/>
    </source>
</evidence>
<dbReference type="AlphaFoldDB" id="A0A3M6T8T2"/>
<sequence>MTSRVLSEYAKVLETHVKRRYLQKISLVVVDPASNHKTKAVALSLIPAYADQFVAESRAVPVVTDLFNTKNLDMNFPELLKLCLNVNLDISDERIKQVEYYLIFTADIHS</sequence>
<gene>
    <name evidence="1" type="ORF">pdam_00024989</name>
</gene>
<evidence type="ECO:0000313" key="1">
    <source>
        <dbReference type="EMBL" id="RMX37807.1"/>
    </source>
</evidence>
<dbReference type="Proteomes" id="UP000275408">
    <property type="component" value="Unassembled WGS sequence"/>
</dbReference>
<name>A0A3M6T8T2_POCDA</name>
<reference evidence="1 2" key="1">
    <citation type="journal article" date="2018" name="Sci. Rep.">
        <title>Comparative analysis of the Pocillopora damicornis genome highlights role of immune system in coral evolution.</title>
        <authorList>
            <person name="Cunning R."/>
            <person name="Bay R.A."/>
            <person name="Gillette P."/>
            <person name="Baker A.C."/>
            <person name="Traylor-Knowles N."/>
        </authorList>
    </citation>
    <scope>NUCLEOTIDE SEQUENCE [LARGE SCALE GENOMIC DNA]</scope>
    <source>
        <strain evidence="1">RSMAS</strain>
        <tissue evidence="1">Whole animal</tissue>
    </source>
</reference>
<comment type="caution">
    <text evidence="1">The sequence shown here is derived from an EMBL/GenBank/DDBJ whole genome shotgun (WGS) entry which is preliminary data.</text>
</comment>
<protein>
    <submittedName>
        <fullName evidence="1">Uncharacterized protein</fullName>
    </submittedName>
</protein>
<dbReference type="EMBL" id="RCHS01004074">
    <property type="protein sequence ID" value="RMX37807.1"/>
    <property type="molecule type" value="Genomic_DNA"/>
</dbReference>
<dbReference type="PANTHER" id="PTHR47526">
    <property type="entry name" value="ATP-DEPENDENT DNA HELICASE"/>
    <property type="match status" value="1"/>
</dbReference>